<dbReference type="KEGG" id="bsei:KMZ68_14940"/>
<dbReference type="Proteomes" id="UP000680805">
    <property type="component" value="Chromosome"/>
</dbReference>
<keyword evidence="1" id="KW-0812">Transmembrane</keyword>
<proteinExistence type="predicted"/>
<feature type="transmembrane region" description="Helical" evidence="1">
    <location>
        <begin position="117"/>
        <end position="135"/>
    </location>
</feature>
<evidence type="ECO:0000313" key="2">
    <source>
        <dbReference type="EMBL" id="QWG16324.1"/>
    </source>
</evidence>
<name>A0A975NLQ2_9BRAD</name>
<evidence type="ECO:0000313" key="3">
    <source>
        <dbReference type="Proteomes" id="UP000680805"/>
    </source>
</evidence>
<gene>
    <name evidence="2" type="ORF">KMZ68_14940</name>
</gene>
<dbReference type="EMBL" id="CP076135">
    <property type="protein sequence ID" value="QWG16324.1"/>
    <property type="molecule type" value="Genomic_DNA"/>
</dbReference>
<organism evidence="2 3">
    <name type="scientific">Bradyrhizobium sediminis</name>
    <dbReference type="NCBI Taxonomy" id="2840469"/>
    <lineage>
        <taxon>Bacteria</taxon>
        <taxon>Pseudomonadati</taxon>
        <taxon>Pseudomonadota</taxon>
        <taxon>Alphaproteobacteria</taxon>
        <taxon>Hyphomicrobiales</taxon>
        <taxon>Nitrobacteraceae</taxon>
        <taxon>Bradyrhizobium</taxon>
    </lineage>
</organism>
<keyword evidence="1" id="KW-1133">Transmembrane helix</keyword>
<keyword evidence="1" id="KW-0472">Membrane</keyword>
<dbReference type="Pfam" id="PF11162">
    <property type="entry name" value="DUF2946"/>
    <property type="match status" value="1"/>
</dbReference>
<evidence type="ECO:0000256" key="1">
    <source>
        <dbReference type="SAM" id="Phobius"/>
    </source>
</evidence>
<accession>A0A975NLQ2</accession>
<dbReference type="AlphaFoldDB" id="A0A975NLQ2"/>
<dbReference type="RefSeq" id="WP_215612053.1">
    <property type="nucleotide sequence ID" value="NZ_CP076135.1"/>
</dbReference>
<evidence type="ECO:0008006" key="4">
    <source>
        <dbReference type="Google" id="ProtNLM"/>
    </source>
</evidence>
<protein>
    <recommendedName>
        <fullName evidence="4">DUF2946 domain-containing protein</fullName>
    </recommendedName>
</protein>
<dbReference type="InterPro" id="IPR021333">
    <property type="entry name" value="DUF2946"/>
</dbReference>
<reference evidence="2" key="1">
    <citation type="submission" date="2021-06" db="EMBL/GenBank/DDBJ databases">
        <title>Bradyrhizobium sp. S2-11-2 Genome sequencing.</title>
        <authorList>
            <person name="Jin L."/>
        </authorList>
    </citation>
    <scope>NUCLEOTIDE SEQUENCE</scope>
    <source>
        <strain evidence="2">S2-11-2</strain>
    </source>
</reference>
<sequence length="151" mass="15920">MNRPARERAGLWRMLRDVAAAARGFPGSRNVLGAVRFAVIWFATLALIFQTSLAAVSTAANAGQSNMLALSAICRSVDQQDPSDSHDRVAAGHLKCIACVIGHSFAPPSLLMTPRPALAVVGVFYALPFSVPALYTAPYYSHSARGPPAAA</sequence>